<keyword evidence="4" id="KW-0378">Hydrolase</keyword>
<comment type="similarity">
    <text evidence="1">Belongs to the UPF0758 family.</text>
</comment>
<gene>
    <name evidence="8" type="ORF">G7070_08255</name>
</gene>
<accession>A0A6G7YAT5</accession>
<dbReference type="Pfam" id="PF20582">
    <property type="entry name" value="UPF0758_N"/>
    <property type="match status" value="1"/>
</dbReference>
<evidence type="ECO:0000256" key="6">
    <source>
        <dbReference type="ARBA" id="ARBA00023049"/>
    </source>
</evidence>
<evidence type="ECO:0000256" key="4">
    <source>
        <dbReference type="ARBA" id="ARBA00022801"/>
    </source>
</evidence>
<keyword evidence="9" id="KW-1185">Reference proteome</keyword>
<evidence type="ECO:0000256" key="5">
    <source>
        <dbReference type="ARBA" id="ARBA00022833"/>
    </source>
</evidence>
<dbReference type="Gene3D" id="3.40.140.10">
    <property type="entry name" value="Cytidine Deaminase, domain 2"/>
    <property type="match status" value="1"/>
</dbReference>
<evidence type="ECO:0000313" key="9">
    <source>
        <dbReference type="Proteomes" id="UP000501058"/>
    </source>
</evidence>
<evidence type="ECO:0000259" key="7">
    <source>
        <dbReference type="PROSITE" id="PS50249"/>
    </source>
</evidence>
<dbReference type="AlphaFoldDB" id="A0A6G7YAT5"/>
<dbReference type="EMBL" id="CP049865">
    <property type="protein sequence ID" value="QIK73880.1"/>
    <property type="molecule type" value="Genomic_DNA"/>
</dbReference>
<dbReference type="InterPro" id="IPR025657">
    <property type="entry name" value="RadC_JAB"/>
</dbReference>
<feature type="domain" description="MPN" evidence="7">
    <location>
        <begin position="98"/>
        <end position="218"/>
    </location>
</feature>
<name>A0A6G7YAT5_9ACTN</name>
<reference evidence="8 9" key="1">
    <citation type="submission" date="2020-03" db="EMBL/GenBank/DDBJ databases">
        <title>Propioniciclava sp. nov., isolated from Hydrophilus acuminatus.</title>
        <authorList>
            <person name="Hyun D.-W."/>
            <person name="Bae J.-W."/>
        </authorList>
    </citation>
    <scope>NUCLEOTIDE SEQUENCE [LARGE SCALE GENOMIC DNA]</scope>
    <source>
        <strain evidence="8 9">HDW11</strain>
    </source>
</reference>
<dbReference type="GO" id="GO:0046872">
    <property type="term" value="F:metal ion binding"/>
    <property type="evidence" value="ECO:0007669"/>
    <property type="project" value="UniProtKB-KW"/>
</dbReference>
<dbReference type="KEGG" id="prv:G7070_08255"/>
<evidence type="ECO:0000256" key="3">
    <source>
        <dbReference type="ARBA" id="ARBA00022723"/>
    </source>
</evidence>
<organism evidence="8 9">
    <name type="scientific">Propioniciclava coleopterorum</name>
    <dbReference type="NCBI Taxonomy" id="2714937"/>
    <lineage>
        <taxon>Bacteria</taxon>
        <taxon>Bacillati</taxon>
        <taxon>Actinomycetota</taxon>
        <taxon>Actinomycetes</taxon>
        <taxon>Propionibacteriales</taxon>
        <taxon>Propionibacteriaceae</taxon>
        <taxon>Propioniciclava</taxon>
    </lineage>
</organism>
<dbReference type="InterPro" id="IPR046778">
    <property type="entry name" value="UPF0758_N"/>
</dbReference>
<dbReference type="Proteomes" id="UP000501058">
    <property type="component" value="Chromosome"/>
</dbReference>
<dbReference type="Pfam" id="PF04002">
    <property type="entry name" value="RadC"/>
    <property type="match status" value="1"/>
</dbReference>
<proteinExistence type="inferred from homology"/>
<keyword evidence="5" id="KW-0862">Zinc</keyword>
<evidence type="ECO:0000256" key="2">
    <source>
        <dbReference type="ARBA" id="ARBA00022670"/>
    </source>
</evidence>
<evidence type="ECO:0000256" key="1">
    <source>
        <dbReference type="ARBA" id="ARBA00010243"/>
    </source>
</evidence>
<dbReference type="GO" id="GO:0006508">
    <property type="term" value="P:proteolysis"/>
    <property type="evidence" value="ECO:0007669"/>
    <property type="project" value="UniProtKB-KW"/>
</dbReference>
<evidence type="ECO:0000313" key="8">
    <source>
        <dbReference type="EMBL" id="QIK73880.1"/>
    </source>
</evidence>
<dbReference type="PANTHER" id="PTHR30471">
    <property type="entry name" value="DNA REPAIR PROTEIN RADC"/>
    <property type="match status" value="1"/>
</dbReference>
<keyword evidence="6" id="KW-0482">Metalloprotease</keyword>
<dbReference type="PANTHER" id="PTHR30471:SF3">
    <property type="entry name" value="UPF0758 PROTEIN YEES-RELATED"/>
    <property type="match status" value="1"/>
</dbReference>
<sequence length="218" mass="22677">MRLLPAHDRPRERLLREGSLALSDAELVAILLGTGGRGRNVVALAQDVLARCGGVAGLARWGVPELARLDAVGSAKASRLVAALALAGRLGAPEEHPRLTDSGTIAAVAQARLNGGRVERLLVLVADSGLRLRHLEEVAKGGASSCGLPVREVLSAVLRHDGVAFALAHNHPGGDPTPTDADRATTQRVSDAAAHVGIRFLEHVVVTDAAWRSVSAAR</sequence>
<dbReference type="GO" id="GO:0008237">
    <property type="term" value="F:metallopeptidase activity"/>
    <property type="evidence" value="ECO:0007669"/>
    <property type="project" value="UniProtKB-KW"/>
</dbReference>
<dbReference type="PROSITE" id="PS50249">
    <property type="entry name" value="MPN"/>
    <property type="match status" value="1"/>
</dbReference>
<keyword evidence="2" id="KW-0645">Protease</keyword>
<keyword evidence="3" id="KW-0479">Metal-binding</keyword>
<dbReference type="InterPro" id="IPR001405">
    <property type="entry name" value="UPF0758"/>
</dbReference>
<dbReference type="InterPro" id="IPR037518">
    <property type="entry name" value="MPN"/>
</dbReference>
<protein>
    <submittedName>
        <fullName evidence="8">DNA repair protein</fullName>
    </submittedName>
</protein>